<dbReference type="AlphaFoldDB" id="A0A3Q2GKS6"/>
<dbReference type="GeneTree" id="ENSGT01090000260162"/>
<dbReference type="PROSITE" id="PS50041">
    <property type="entry name" value="C_TYPE_LECTIN_2"/>
    <property type="match status" value="1"/>
</dbReference>
<organism evidence="2 3">
    <name type="scientific">Cyprinodon variegatus</name>
    <name type="common">Sheepshead minnow</name>
    <dbReference type="NCBI Taxonomy" id="28743"/>
    <lineage>
        <taxon>Eukaryota</taxon>
        <taxon>Metazoa</taxon>
        <taxon>Chordata</taxon>
        <taxon>Craniata</taxon>
        <taxon>Vertebrata</taxon>
        <taxon>Euteleostomi</taxon>
        <taxon>Actinopterygii</taxon>
        <taxon>Neopterygii</taxon>
        <taxon>Teleostei</taxon>
        <taxon>Neoteleostei</taxon>
        <taxon>Acanthomorphata</taxon>
        <taxon>Ovalentaria</taxon>
        <taxon>Atherinomorphae</taxon>
        <taxon>Cyprinodontiformes</taxon>
        <taxon>Cyprinodontidae</taxon>
        <taxon>Cyprinodon</taxon>
    </lineage>
</organism>
<name>A0A3Q2GKS6_CYPVA</name>
<keyword evidence="3" id="KW-1185">Reference proteome</keyword>
<evidence type="ECO:0000313" key="3">
    <source>
        <dbReference type="Proteomes" id="UP000265020"/>
    </source>
</evidence>
<reference evidence="2" key="1">
    <citation type="submission" date="2025-08" db="UniProtKB">
        <authorList>
            <consortium name="Ensembl"/>
        </authorList>
    </citation>
    <scope>IDENTIFICATION</scope>
</reference>
<accession>A0A3Q2GKS6</accession>
<feature type="domain" description="C-type lectin" evidence="1">
    <location>
        <begin position="34"/>
        <end position="155"/>
    </location>
</feature>
<dbReference type="InterPro" id="IPR001304">
    <property type="entry name" value="C-type_lectin-like"/>
</dbReference>
<reference evidence="2" key="2">
    <citation type="submission" date="2025-09" db="UniProtKB">
        <authorList>
            <consortium name="Ensembl"/>
        </authorList>
    </citation>
    <scope>IDENTIFICATION</scope>
</reference>
<dbReference type="InterPro" id="IPR016186">
    <property type="entry name" value="C-type_lectin-like/link_sf"/>
</dbReference>
<dbReference type="SUPFAM" id="SSF56436">
    <property type="entry name" value="C-type lectin-like"/>
    <property type="match status" value="1"/>
</dbReference>
<dbReference type="Pfam" id="PF00059">
    <property type="entry name" value="Lectin_C"/>
    <property type="match status" value="1"/>
</dbReference>
<sequence length="160" mass="18694">MGDYVKNFKFCPLELNPDSLNHSCFSADYCAFDHCAHNYIAIDKEPMTWFQARAYCREFYTDLASMDHAQDMNRVLDKMNKNNLQSIWIGLYADKFTWRWSLSHDGYYGNLKDEFRNWTPDEPSSHTGIPQCVGIQDTGEWLALDCGQLHYFLCYDGKAI</sequence>
<dbReference type="SMART" id="SM00034">
    <property type="entry name" value="CLECT"/>
    <property type="match status" value="1"/>
</dbReference>
<proteinExistence type="predicted"/>
<dbReference type="Proteomes" id="UP000265020">
    <property type="component" value="Unassembled WGS sequence"/>
</dbReference>
<dbReference type="Gene3D" id="3.10.100.10">
    <property type="entry name" value="Mannose-Binding Protein A, subunit A"/>
    <property type="match status" value="1"/>
</dbReference>
<dbReference type="PANTHER" id="PTHR45784">
    <property type="entry name" value="C-TYPE LECTIN DOMAIN FAMILY 20 MEMBER A-RELATED"/>
    <property type="match status" value="1"/>
</dbReference>
<protein>
    <recommendedName>
        <fullName evidence="1">C-type lectin domain-containing protein</fullName>
    </recommendedName>
</protein>
<dbReference type="PANTHER" id="PTHR45784:SF3">
    <property type="entry name" value="C-TYPE LECTIN DOMAIN FAMILY 4 MEMBER K-LIKE-RELATED"/>
    <property type="match status" value="1"/>
</dbReference>
<dbReference type="InterPro" id="IPR016187">
    <property type="entry name" value="CTDL_fold"/>
</dbReference>
<evidence type="ECO:0000313" key="2">
    <source>
        <dbReference type="Ensembl" id="ENSCVAP00000028360.1"/>
    </source>
</evidence>
<dbReference type="Ensembl" id="ENSCVAT00000020262.1">
    <property type="protein sequence ID" value="ENSCVAP00000028360.1"/>
    <property type="gene ID" value="ENSCVAG00000015328.1"/>
</dbReference>
<evidence type="ECO:0000259" key="1">
    <source>
        <dbReference type="PROSITE" id="PS50041"/>
    </source>
</evidence>